<feature type="compositionally biased region" description="Low complexity" evidence="1">
    <location>
        <begin position="709"/>
        <end position="724"/>
    </location>
</feature>
<dbReference type="EMBL" id="FTOA01000008">
    <property type="protein sequence ID" value="SIT14471.1"/>
    <property type="molecule type" value="Genomic_DNA"/>
</dbReference>
<dbReference type="OrthoDB" id="9148897at2"/>
<reference evidence="2 3" key="1">
    <citation type="submission" date="2017-01" db="EMBL/GenBank/DDBJ databases">
        <authorList>
            <person name="Mah S.A."/>
            <person name="Swanson W.J."/>
            <person name="Moy G.W."/>
            <person name="Vacquier V.D."/>
        </authorList>
    </citation>
    <scope>NUCLEOTIDE SEQUENCE [LARGE SCALE GENOMIC DNA]</scope>
    <source>
        <strain evidence="2 3">DSM 11589</strain>
    </source>
</reference>
<dbReference type="AlphaFoldDB" id="A0A1N7PV47"/>
<dbReference type="Proteomes" id="UP000185678">
    <property type="component" value="Unassembled WGS sequence"/>
</dbReference>
<proteinExistence type="predicted"/>
<feature type="region of interest" description="Disordered" evidence="1">
    <location>
        <begin position="87"/>
        <end position="116"/>
    </location>
</feature>
<name>A0A1N7PV47_9PROT</name>
<sequence>MAESLLNVIDLNPSVAIFPLQLIAFEPLAMAEYLHARIETLVGIEPKSGDFRKNVIKIESLPPQTIDGWVYTGAVYLLEAAPSWLARKPPPKSMDDAPEMEPDDDDADDLAGEPDEEIEDPKDLFRQQIWHLALIGASAGRPGDPQAPGRLIIHATQDTVATRLREFVTAGRFGQILSGDPCGVPFDDRVLQAHCLNGEARQAALWGLHRAIKSKPDRKSLMGLDLKEAMDPFSDQTYRLTSAVSIDKKRTPQFLGLSLKRQRVWSQKGRKIAELSTLLTKLFNDLEAVDLVANVEPAGLDQAGYRDLAKTSDPTAILAAANAFEAAFRPLSNLDPLPEAADDEEAAKEGEMKAEKELAWFADGQVTFGAAIPGSAGFTLEVSRKTVRLATLTVTPIVEVDGVALSVSSTFHVHPTNPDLELFEALIEGDGLSRRLAVWYDTGHVLVDRQVSLLEYRDVRFDAWKWRPMTVRGLAVELTQEKPTKPSQKDANKKVPDLEAIGQQQSLFDYCLEDLPRLIPPRTGGGPLWAMCDDGSGEIADFIFYAPVDRRLWLVHAKGADSDAAGRQISVAAFEQVVSQARKNLRFFDGPILARELDERGAEKPLLWRDGIRITGNDHIQARDEICQQLRDTHFFEDRQLVVLQPHVSKASWDQARRLLSAGQDSHQSVKLYRLLSALLADLQMSAQKVDAGFMAIGPETAPGPAVPSPAAAAMAPPQAAVPA</sequence>
<dbReference type="STRING" id="80876.SAMN05421779_10879"/>
<evidence type="ECO:0000313" key="2">
    <source>
        <dbReference type="EMBL" id="SIT14471.1"/>
    </source>
</evidence>
<evidence type="ECO:0000256" key="1">
    <source>
        <dbReference type="SAM" id="MobiDB-lite"/>
    </source>
</evidence>
<dbReference type="RefSeq" id="WP_076401814.1">
    <property type="nucleotide sequence ID" value="NZ_FTOA01000008.1"/>
</dbReference>
<accession>A0A1N7PV47</accession>
<gene>
    <name evidence="2" type="ORF">SAMN05421779_10879</name>
</gene>
<evidence type="ECO:0000313" key="3">
    <source>
        <dbReference type="Proteomes" id="UP000185678"/>
    </source>
</evidence>
<feature type="compositionally biased region" description="Acidic residues" evidence="1">
    <location>
        <begin position="96"/>
        <end position="116"/>
    </location>
</feature>
<keyword evidence="3" id="KW-1185">Reference proteome</keyword>
<organism evidence="2 3">
    <name type="scientific">Insolitispirillum peregrinum</name>
    <dbReference type="NCBI Taxonomy" id="80876"/>
    <lineage>
        <taxon>Bacteria</taxon>
        <taxon>Pseudomonadati</taxon>
        <taxon>Pseudomonadota</taxon>
        <taxon>Alphaproteobacteria</taxon>
        <taxon>Rhodospirillales</taxon>
        <taxon>Novispirillaceae</taxon>
        <taxon>Insolitispirillum</taxon>
    </lineage>
</organism>
<protein>
    <submittedName>
        <fullName evidence="2">Uncharacterized protein</fullName>
    </submittedName>
</protein>
<feature type="region of interest" description="Disordered" evidence="1">
    <location>
        <begin position="705"/>
        <end position="724"/>
    </location>
</feature>